<dbReference type="CDD" id="cd18316">
    <property type="entry name" value="BTB_POZ_KCTD-like"/>
    <property type="match status" value="1"/>
</dbReference>
<dbReference type="InterPro" id="IPR000210">
    <property type="entry name" value="BTB/POZ_dom"/>
</dbReference>
<dbReference type="AlphaFoldDB" id="A0A8S1GV38"/>
<dbReference type="GO" id="GO:0051260">
    <property type="term" value="P:protein homooligomerization"/>
    <property type="evidence" value="ECO:0007669"/>
    <property type="project" value="InterPro"/>
</dbReference>
<evidence type="ECO:0000256" key="1">
    <source>
        <dbReference type="SAM" id="MobiDB-lite"/>
    </source>
</evidence>
<dbReference type="SMART" id="SM00225">
    <property type="entry name" value="BTB"/>
    <property type="match status" value="1"/>
</dbReference>
<evidence type="ECO:0000259" key="2">
    <source>
        <dbReference type="SMART" id="SM00225"/>
    </source>
</evidence>
<protein>
    <recommendedName>
        <fullName evidence="2">BTB domain-containing protein</fullName>
    </recommendedName>
</protein>
<name>A0A8S1GV38_9PELO</name>
<proteinExistence type="predicted"/>
<dbReference type="InterPro" id="IPR011333">
    <property type="entry name" value="SKP1/BTB/POZ_sf"/>
</dbReference>
<feature type="domain" description="BTB" evidence="2">
    <location>
        <begin position="33"/>
        <end position="145"/>
    </location>
</feature>
<evidence type="ECO:0000313" key="3">
    <source>
        <dbReference type="EMBL" id="CAD6187195.1"/>
    </source>
</evidence>
<organism evidence="3 4">
    <name type="scientific">Caenorhabditis auriculariae</name>
    <dbReference type="NCBI Taxonomy" id="2777116"/>
    <lineage>
        <taxon>Eukaryota</taxon>
        <taxon>Metazoa</taxon>
        <taxon>Ecdysozoa</taxon>
        <taxon>Nematoda</taxon>
        <taxon>Chromadorea</taxon>
        <taxon>Rhabditida</taxon>
        <taxon>Rhabditina</taxon>
        <taxon>Rhabditomorpha</taxon>
        <taxon>Rhabditoidea</taxon>
        <taxon>Rhabditidae</taxon>
        <taxon>Peloderinae</taxon>
        <taxon>Caenorhabditis</taxon>
    </lineage>
</organism>
<feature type="region of interest" description="Disordered" evidence="1">
    <location>
        <begin position="1"/>
        <end position="25"/>
    </location>
</feature>
<dbReference type="PANTHER" id="PTHR14499:SF135">
    <property type="entry name" value="BTB DOMAIN-CONTAINING PROTEIN-RELATED"/>
    <property type="match status" value="1"/>
</dbReference>
<accession>A0A8S1GV38</accession>
<dbReference type="EMBL" id="CAJGYM010000006">
    <property type="protein sequence ID" value="CAD6187195.1"/>
    <property type="molecule type" value="Genomic_DNA"/>
</dbReference>
<dbReference type="InterPro" id="IPR003131">
    <property type="entry name" value="T1-type_BTB"/>
</dbReference>
<sequence length="177" mass="20092">MNRLPPLNSASSFGSDPSNYSYKEKTTAHHGTDIVHLNAGGRRFTTLLDTLVQGKSTFFLNFVRVDQVSGKVIMNHQRVSKDESGAIFINRDGKLFSYVLQYMRDGRNTVLPDDQNLLKRLRREAEFFGIEGLKQAINSALIQRRTSAEDEDQSDIAQIRNSVSQIANNLYYNGFKR</sequence>
<dbReference type="Gene3D" id="3.30.710.10">
    <property type="entry name" value="Potassium Channel Kv1.1, Chain A"/>
    <property type="match status" value="1"/>
</dbReference>
<comment type="caution">
    <text evidence="3">The sequence shown here is derived from an EMBL/GenBank/DDBJ whole genome shotgun (WGS) entry which is preliminary data.</text>
</comment>
<keyword evidence="4" id="KW-1185">Reference proteome</keyword>
<reference evidence="3" key="1">
    <citation type="submission" date="2020-10" db="EMBL/GenBank/DDBJ databases">
        <authorList>
            <person name="Kikuchi T."/>
        </authorList>
    </citation>
    <scope>NUCLEOTIDE SEQUENCE</scope>
    <source>
        <strain evidence="3">NKZ352</strain>
    </source>
</reference>
<dbReference type="SUPFAM" id="SSF54695">
    <property type="entry name" value="POZ domain"/>
    <property type="match status" value="1"/>
</dbReference>
<dbReference type="PANTHER" id="PTHR14499">
    <property type="entry name" value="POTASSIUM CHANNEL TETRAMERIZATION DOMAIN-CONTAINING"/>
    <property type="match status" value="1"/>
</dbReference>
<dbReference type="Pfam" id="PF02214">
    <property type="entry name" value="BTB_2"/>
    <property type="match status" value="1"/>
</dbReference>
<gene>
    <name evidence="3" type="ORF">CAUJ_LOCUS3114</name>
</gene>
<dbReference type="Proteomes" id="UP000835052">
    <property type="component" value="Unassembled WGS sequence"/>
</dbReference>
<feature type="compositionally biased region" description="Polar residues" evidence="1">
    <location>
        <begin position="8"/>
        <end position="21"/>
    </location>
</feature>
<evidence type="ECO:0000313" key="4">
    <source>
        <dbReference type="Proteomes" id="UP000835052"/>
    </source>
</evidence>
<dbReference type="OrthoDB" id="2414723at2759"/>